<gene>
    <name evidence="6" type="ORF">NliqN6_2341</name>
</gene>
<dbReference type="EMBL" id="BLZA01000017">
    <property type="protein sequence ID" value="GHJ85939.1"/>
    <property type="molecule type" value="Genomic_DNA"/>
</dbReference>
<dbReference type="InterPro" id="IPR034085">
    <property type="entry name" value="TOG"/>
</dbReference>
<dbReference type="SMART" id="SM01349">
    <property type="entry name" value="TOG"/>
    <property type="match status" value="1"/>
</dbReference>
<dbReference type="InterPro" id="IPR021133">
    <property type="entry name" value="HEAT_type_2"/>
</dbReference>
<dbReference type="PANTHER" id="PTHR23346">
    <property type="entry name" value="TRANSLATIONAL ACTIVATOR GCN1-RELATED"/>
    <property type="match status" value="1"/>
</dbReference>
<feature type="compositionally biased region" description="Low complexity" evidence="4">
    <location>
        <begin position="776"/>
        <end position="787"/>
    </location>
</feature>
<feature type="compositionally biased region" description="Basic and acidic residues" evidence="4">
    <location>
        <begin position="808"/>
        <end position="818"/>
    </location>
</feature>
<dbReference type="GO" id="GO:0006417">
    <property type="term" value="P:regulation of translation"/>
    <property type="evidence" value="ECO:0007669"/>
    <property type="project" value="TreeGrafter"/>
</dbReference>
<dbReference type="PANTHER" id="PTHR23346:SF7">
    <property type="entry name" value="STALLED RIBOSOME SENSOR GCN1"/>
    <property type="match status" value="1"/>
</dbReference>
<comment type="similarity">
    <text evidence="1">Belongs to the GCN1 family.</text>
</comment>
<dbReference type="InterPro" id="IPR013087">
    <property type="entry name" value="Znf_C2H2_type"/>
</dbReference>
<feature type="compositionally biased region" description="Polar residues" evidence="4">
    <location>
        <begin position="704"/>
        <end position="721"/>
    </location>
</feature>
<dbReference type="Pfam" id="PF24993">
    <property type="entry name" value="GNC1_N"/>
    <property type="match status" value="1"/>
</dbReference>
<evidence type="ECO:0000256" key="2">
    <source>
        <dbReference type="ARBA" id="ARBA00022737"/>
    </source>
</evidence>
<evidence type="ECO:0000313" key="7">
    <source>
        <dbReference type="Proteomes" id="UP000620104"/>
    </source>
</evidence>
<feature type="compositionally biased region" description="Polar residues" evidence="4">
    <location>
        <begin position="72"/>
        <end position="83"/>
    </location>
</feature>
<feature type="region of interest" description="Disordered" evidence="4">
    <location>
        <begin position="704"/>
        <end position="744"/>
    </location>
</feature>
<dbReference type="Pfam" id="PF24984">
    <property type="entry name" value="HEAT_EF3_GNC1"/>
    <property type="match status" value="1"/>
</dbReference>
<dbReference type="GO" id="GO:0005829">
    <property type="term" value="C:cytosol"/>
    <property type="evidence" value="ECO:0007669"/>
    <property type="project" value="TreeGrafter"/>
</dbReference>
<dbReference type="Pfam" id="PF23271">
    <property type="entry name" value="HEAT_GCN1"/>
    <property type="match status" value="1"/>
</dbReference>
<sequence length="3407" mass="370661">MVLDLNRSGWNTPPPSSTVSVNGQPKATATSRPRPIDKAGKKKERALHPQQIPPTTTDNLARSRYYYPPSPELTSNSGNSTVNDVLLHHASPSLNPTPRSAKSDYSDWGTQVAVVIEHASRPHWSGEPSFSRGLVDRRGVGSAVVRMPGAGQVNTKGTVVADHRKRKEREQEAPTSALRANVFGFMAPPKKVAAYVTHPRSPSTASSPQRVEPQPKRPRLDVSVLTNHFQHHGTINQFPHPRKKLVIARSALAPDTTIRLPHKEDPPLPKNHIKAPKSLASTSKALKLTLSKPIAIAPAPTSITSRTSTQVVKRHKIARKAASGRAASAKQAGETEAAKRLRLKDPISYYVKKRPDGTVIPPRSGKSKGTAVRKKIGVAGEGSVARSRQLSPFPAWHRTTAVLDRFGVPAVQERKVKQMPTDNCYVLIPIYEAKTKLVQPELIPDRFDIRSSHAALQVNELLRRGRPLACRWGKCDAIMACETMLDKHMHRSGHLSKALVVQPEHHEPDAWVCQWAQCTGKAFALKSELEQHVKAVHIAAGLQCPYTGCDEVLAKMSLLLTHVRKCHSNNHLEGEIRPLIGANDNKCPPKRHGEPIPKQSLAHESLYIPVARAVWRCEHRKRAVIDFVSDFSFIDRLDVKMQAGNLEMNINIGSNPQKDAPSDDDEEDDIDLEVEEEWLNREPESEIGSIEAVEAEVSVLVKTASSEAGSTSRKPLSTANPDIQMRRSTRRIEKEKKAEDIRAHDRRNTGYSVVIPVPRDWVALPDGPRSIQQQVPTIPSTTASASAARRDPAKSGGDPEPFARLKAKSKDMRSKSKVSDWLAKNSEDGSVDGDQGSDAEHSDAASSASQADSDVETDGDEEAEFDIESIERKLLRSRPVDRIQYLKNELHSNVSTLSSSDSRQVVFVLLEGLLRHSDEATHDVIVNVLLQILRTADMQVTEDLVAWVYDQTTLMGSPSKTVAPAALLPIMMLNHAIFSHLAASTESSQFPSTPLFQSLCLSMALSLDGMLAVQGGGKKQKVKPTLRKAAVVRTRRVVRNNYRLIPNIFDTVYAAYETQGERVTPMLGVIFAVSLRLKVIAKKTDDGEAPQPLAERYASAQKDKLFDLYLEKIMSSKTAVPRRIYTSMDDLWDSGSASEATVKEKVLPLADKVLIRSPEVVLPILSHIISVSSLDLSFAIPAHLVSGIVSASKSSKPDTRSAALDLVKALAPKLSDVAKANLMSEVLALPKAGKTTSVDNRSTLFQMAQAIPAAKSVSSVAVSTLAPLIAKESNDVTLVHLTEALAYHLEFCLRAESESEEPSKGTCTALVKDITTGKVTTRRQVLSTVGEALWKSGSASSWSPRALDLVKGLIPAFEANVKGYQTVPTTPASQLEGYLAVALALGPMRTSGAADLTALSGKNAVLSTITMAKPKPSFLLADRLWKKVVAETADPSSSLTRRWLARALSSAIGMSLEDKQDKAAHAALGTPLVALAIDSPDRAGKNDGAEAISQLVQKHPRKTAQLIFDTLDEWLDSAAASTDTSKAASLTRVLKTLALSASEAAKTEETAGANPLLLDLLLPAHHPYLGAAASHTWIDLVISASTDPAIILQQHESVVLTIIQSALTRSDQQSVKRQAGLNAVKTLAFVAAGTFVPIFVRDATEKLDVVQLSYIGDFEMGVWQTEPGTLFVDVLSQKKESAVNKNSKNYAQDKWDQEVREAIAKKKAAASKGGLSKQDQALFDAQLKKESEIRDKVAASRDSLLRGLRLIDALLEGRTSTFDAHLAEIIELVLTQAVGPWSFLVSDFASQLYIKLSSICDVFEPYTAKFIGVAVLRGQDCRGIPDEYRAESVADLVTRILHQVHDSLSKQEIGPATTFYLAPLLSLVVSNSGVGTTTNTRDVAMEQMTLVVEVFALLARFLNNRSYPRLTVIRDILSIADTQPGLARDAMSALIELGSTIGDTATESELHALVGGTLSAESFVRNGALQAIQPLDLTEQEFPVELYLARFDEDGPNARLADAIWEENGLDITESFLEKILPFISHRHASVRRAAAEALADACSQFPAHLPTVCNALKELYVEKAKVLAPEFDKFGMIIEASLDRPDPYPIRVAIAHAFTALTPLFSEAMVTEIFDFLVKQEALGDRSSEARQAMLNTGVAIIDLHGASVLNALIKLFEENLTANTASTPEADHVKESVVILFGRLARHLPKGDKRIPTVVDRLLEALSTPSEIVQVAVADCLPPLIRAMPEQAEAYMERLYQTLIAHEKYAARRGAAYGLAGVVRGRGLAALSESGLMQRLREAALDKKSYQARQGAVFAFETLSSTLGRVFEPYIISIIPSLLAAFGDANADVREATSDAARVIMSKISGHCVKQILPLLLEGLEEKQWRTKKGSIELLGAMAWCAPKQLSISLPTIIPQLTSVLTDSHAQVRTAANTSLKTFGEVLHNPEIKRMQPVLLKALADPTSKTGAALTALLGTSFEHYLDSPSLALIMPILDRGLKERSSDTKRKSVQIVGNMASLTESRDFIPYLGQLMPLLQTVLVDPVPEARATAAKALGTLVERLGEENFPSLVTKLLQTLRSDTSGVDRQGAAQGLSEVLAGLGMARMEGLLPDVINNASSPRSYVREGFISLLVYLPATFGQRFAPHLGRIIPPILGGLADESEYVRDASMRAGKMIIANYASRAIELLLPELERGMLDSAWRIRQSSIALTGELLYKVAGISGKVEIEEDEAPAMHADTARKALTEALGQDGRDRVLATLYIVRQDAVSVCRQASIHIWKALVHNTPRTTREILPILIRLIIELLGSDSHEQQGTASRTLGELCRKNGERILSEIMPILKNAVTSRDARSREGACLALTEIMQTANEDHLEAHEDTIIVAVRVALVDPDANVRMAAARTFDAMQEQIGPRAIDETIPTLLEAMSSPGETSETALMALKEVMSVRASTVFPTLLPTLTKLPITAFNARALGALVTVAGNALSKRLSSVLTPLVTSLDKEQDTEVREELNGAIRALLASIEDMEGLHSLMMLLLGWAKDVASERRSMACDLFGMFCEVNEELDASNYRVDWIRQLLSLFADRDEKVVTSAWGALDALVKSIDKEELEELVVPLRRSIEATGSQGSQVPGFCRPKGIQPIVPILLAGLLSGTQEQKEQASYGIGDLVQRTSEAAIKPYIIQLTGPLIRVISGGTIAAQIKGAILSTLTILLEEVPLLVRPFHPQLTRTMIKSVTDPSSSTVRNRAAAGLGELMKHQPRVDPLITELITASKTAESDVLPSIVEALAAVARSAGKNVGPVVKEMLMELIDESFDAKTSDAYSAAVGKLIAGLSLWDPESVRDILTSKILVPEKPLPIRSICILQIMHVHPELFRGLDLLEDMTRTTLACISMDQGSVSRPAREVRELVRNSDEYKYDPGYAGLVR</sequence>
<dbReference type="SMART" id="SM00355">
    <property type="entry name" value="ZnF_C2H2"/>
    <property type="match status" value="3"/>
</dbReference>
<evidence type="ECO:0000313" key="6">
    <source>
        <dbReference type="EMBL" id="GHJ85939.1"/>
    </source>
</evidence>
<dbReference type="InterPro" id="IPR022716">
    <property type="entry name" value="Gcn1_N"/>
</dbReference>
<comment type="caution">
    <text evidence="6">The sequence shown here is derived from an EMBL/GenBank/DDBJ whole genome shotgun (WGS) entry which is preliminary data.</text>
</comment>
<feature type="compositionally biased region" description="Polar residues" evidence="4">
    <location>
        <begin position="200"/>
        <end position="209"/>
    </location>
</feature>
<dbReference type="Gene3D" id="1.25.10.10">
    <property type="entry name" value="Leucine-rich Repeat Variant"/>
    <property type="match status" value="7"/>
</dbReference>
<feature type="compositionally biased region" description="Low complexity" evidence="4">
    <location>
        <begin position="320"/>
        <end position="332"/>
    </location>
</feature>
<dbReference type="InterPro" id="IPR011989">
    <property type="entry name" value="ARM-like"/>
</dbReference>
<keyword evidence="7" id="KW-1185">Reference proteome</keyword>
<dbReference type="InterPro" id="IPR057546">
    <property type="entry name" value="HEAT_GCN1"/>
</dbReference>
<accession>A0A8H3TTH6</accession>
<keyword evidence="2" id="KW-0677">Repeat</keyword>
<evidence type="ECO:0000256" key="1">
    <source>
        <dbReference type="ARBA" id="ARBA00007366"/>
    </source>
</evidence>
<dbReference type="PROSITE" id="PS50077">
    <property type="entry name" value="HEAT_REPEAT"/>
    <property type="match status" value="3"/>
</dbReference>
<dbReference type="PROSITE" id="PS00028">
    <property type="entry name" value="ZINC_FINGER_C2H2_1"/>
    <property type="match status" value="1"/>
</dbReference>
<proteinExistence type="inferred from homology"/>
<evidence type="ECO:0000256" key="4">
    <source>
        <dbReference type="SAM" id="MobiDB-lite"/>
    </source>
</evidence>
<dbReference type="InterPro" id="IPR016024">
    <property type="entry name" value="ARM-type_fold"/>
</dbReference>
<dbReference type="SUPFAM" id="SSF48371">
    <property type="entry name" value="ARM repeat"/>
    <property type="match status" value="4"/>
</dbReference>
<dbReference type="Pfam" id="PF24916">
    <property type="entry name" value="HEAT_GCN1_fung"/>
    <property type="match status" value="1"/>
</dbReference>
<evidence type="ECO:0000259" key="5">
    <source>
        <dbReference type="PROSITE" id="PS00028"/>
    </source>
</evidence>
<feature type="compositionally biased region" description="Basic and acidic residues" evidence="4">
    <location>
        <begin position="730"/>
        <end position="744"/>
    </location>
</feature>
<dbReference type="Pfam" id="PF24987">
    <property type="entry name" value="HEAT_EF3_N"/>
    <property type="match status" value="1"/>
</dbReference>
<feature type="repeat" description="HEAT" evidence="3">
    <location>
        <begin position="2518"/>
        <end position="2556"/>
    </location>
</feature>
<feature type="compositionally biased region" description="Polar residues" evidence="4">
    <location>
        <begin position="17"/>
        <end position="31"/>
    </location>
</feature>
<protein>
    <recommendedName>
        <fullName evidence="5">C2H2-type domain-containing protein</fullName>
    </recommendedName>
</protein>
<reference evidence="6" key="1">
    <citation type="submission" date="2020-07" db="EMBL/GenBank/DDBJ databases">
        <title>Draft Genome Sequence of a Deep-Sea Yeast, Naganishia (Cryptococcus) liquefaciens strain N6.</title>
        <authorList>
            <person name="Han Y.W."/>
            <person name="Kajitani R."/>
            <person name="Morimoto H."/>
            <person name="Parhat M."/>
            <person name="Tsubouchi H."/>
            <person name="Bakenova O."/>
            <person name="Ogata M."/>
            <person name="Argunhan B."/>
            <person name="Aoki R."/>
            <person name="Kajiwara S."/>
            <person name="Itoh T."/>
            <person name="Iwasaki H."/>
        </authorList>
    </citation>
    <scope>NUCLEOTIDE SEQUENCE</scope>
    <source>
        <strain evidence="6">N6</strain>
    </source>
</reference>
<feature type="compositionally biased region" description="Acidic residues" evidence="4">
    <location>
        <begin position="853"/>
        <end position="864"/>
    </location>
</feature>
<feature type="repeat" description="HEAT" evidence="3">
    <location>
        <begin position="2399"/>
        <end position="2437"/>
    </location>
</feature>
<feature type="domain" description="C2H2-type" evidence="5">
    <location>
        <begin position="544"/>
        <end position="567"/>
    </location>
</feature>
<evidence type="ECO:0000256" key="3">
    <source>
        <dbReference type="PROSITE-ProRule" id="PRU00103"/>
    </source>
</evidence>
<dbReference type="InterPro" id="IPR056809">
    <property type="entry name" value="HEAT_GCN1_fung"/>
</dbReference>
<feature type="region of interest" description="Disordered" evidence="4">
    <location>
        <begin position="319"/>
        <end position="338"/>
    </location>
</feature>
<dbReference type="InterPro" id="IPR056810">
    <property type="entry name" value="GNC1-like_N"/>
</dbReference>
<feature type="region of interest" description="Disordered" evidence="4">
    <location>
        <begin position="1"/>
        <end position="83"/>
    </location>
</feature>
<dbReference type="Pfam" id="PF12074">
    <property type="entry name" value="Gcn1_N"/>
    <property type="match status" value="1"/>
</dbReference>
<organism evidence="6 7">
    <name type="scientific">Naganishia liquefaciens</name>
    <dbReference type="NCBI Taxonomy" id="104408"/>
    <lineage>
        <taxon>Eukaryota</taxon>
        <taxon>Fungi</taxon>
        <taxon>Dikarya</taxon>
        <taxon>Basidiomycota</taxon>
        <taxon>Agaricomycotina</taxon>
        <taxon>Tremellomycetes</taxon>
        <taxon>Filobasidiales</taxon>
        <taxon>Filobasidiaceae</taxon>
        <taxon>Naganishia</taxon>
    </lineage>
</organism>
<feature type="repeat" description="HEAT" evidence="3">
    <location>
        <begin position="2863"/>
        <end position="2901"/>
    </location>
</feature>
<feature type="region of interest" description="Disordered" evidence="4">
    <location>
        <begin position="197"/>
        <end position="217"/>
    </location>
</feature>
<dbReference type="OrthoDB" id="5148094at2759"/>
<dbReference type="GO" id="GO:0019887">
    <property type="term" value="F:protein kinase regulator activity"/>
    <property type="evidence" value="ECO:0007669"/>
    <property type="project" value="TreeGrafter"/>
</dbReference>
<feature type="region of interest" description="Disordered" evidence="4">
    <location>
        <begin position="765"/>
        <end position="864"/>
    </location>
</feature>
<name>A0A8H3TTH6_9TREE</name>
<dbReference type="Proteomes" id="UP000620104">
    <property type="component" value="Unassembled WGS sequence"/>
</dbReference>
<dbReference type="GO" id="GO:0034198">
    <property type="term" value="P:cellular response to amino acid starvation"/>
    <property type="evidence" value="ECO:0007669"/>
    <property type="project" value="TreeGrafter"/>
</dbReference>